<dbReference type="EMBL" id="GGEC01093079">
    <property type="protein sequence ID" value="MBX73563.1"/>
    <property type="molecule type" value="Transcribed_RNA"/>
</dbReference>
<accession>A0A2P2R2U3</accession>
<evidence type="ECO:0000313" key="1">
    <source>
        <dbReference type="EMBL" id="MBX73563.1"/>
    </source>
</evidence>
<name>A0A2P2R2U3_RHIMU</name>
<proteinExistence type="predicted"/>
<reference evidence="1" key="1">
    <citation type="submission" date="2018-02" db="EMBL/GenBank/DDBJ databases">
        <title>Rhizophora mucronata_Transcriptome.</title>
        <authorList>
            <person name="Meera S.P."/>
            <person name="Sreeshan A."/>
            <person name="Augustine A."/>
        </authorList>
    </citation>
    <scope>NUCLEOTIDE SEQUENCE</scope>
    <source>
        <tissue evidence="1">Leaf</tissue>
    </source>
</reference>
<dbReference type="AlphaFoldDB" id="A0A2P2R2U3"/>
<organism evidence="1">
    <name type="scientific">Rhizophora mucronata</name>
    <name type="common">Asiatic mangrove</name>
    <dbReference type="NCBI Taxonomy" id="61149"/>
    <lineage>
        <taxon>Eukaryota</taxon>
        <taxon>Viridiplantae</taxon>
        <taxon>Streptophyta</taxon>
        <taxon>Embryophyta</taxon>
        <taxon>Tracheophyta</taxon>
        <taxon>Spermatophyta</taxon>
        <taxon>Magnoliopsida</taxon>
        <taxon>eudicotyledons</taxon>
        <taxon>Gunneridae</taxon>
        <taxon>Pentapetalae</taxon>
        <taxon>rosids</taxon>
        <taxon>fabids</taxon>
        <taxon>Malpighiales</taxon>
        <taxon>Rhizophoraceae</taxon>
        <taxon>Rhizophora</taxon>
    </lineage>
</organism>
<protein>
    <submittedName>
        <fullName evidence="1">Uncharacterized protein</fullName>
    </submittedName>
</protein>
<sequence>MATFSYKCLWKQKFRPLKQIRSA</sequence>